<feature type="compositionally biased region" description="Basic and acidic residues" evidence="1">
    <location>
        <begin position="64"/>
        <end position="74"/>
    </location>
</feature>
<feature type="region of interest" description="Disordered" evidence="1">
    <location>
        <begin position="64"/>
        <end position="88"/>
    </location>
</feature>
<proteinExistence type="predicted"/>
<keyword evidence="3" id="KW-1185">Reference proteome</keyword>
<evidence type="ECO:0000313" key="2">
    <source>
        <dbReference type="EMBL" id="KAK3905604.1"/>
    </source>
</evidence>
<evidence type="ECO:0000313" key="3">
    <source>
        <dbReference type="Proteomes" id="UP001303889"/>
    </source>
</evidence>
<protein>
    <submittedName>
        <fullName evidence="2">Uncharacterized protein</fullName>
    </submittedName>
</protein>
<evidence type="ECO:0000256" key="1">
    <source>
        <dbReference type="SAM" id="MobiDB-lite"/>
    </source>
</evidence>
<reference evidence="2" key="1">
    <citation type="journal article" date="2023" name="Mol. Phylogenet. Evol.">
        <title>Genome-scale phylogeny and comparative genomics of the fungal order Sordariales.</title>
        <authorList>
            <person name="Hensen N."/>
            <person name="Bonometti L."/>
            <person name="Westerberg I."/>
            <person name="Brannstrom I.O."/>
            <person name="Guillou S."/>
            <person name="Cros-Aarteil S."/>
            <person name="Calhoun S."/>
            <person name="Haridas S."/>
            <person name="Kuo A."/>
            <person name="Mondo S."/>
            <person name="Pangilinan J."/>
            <person name="Riley R."/>
            <person name="LaButti K."/>
            <person name="Andreopoulos B."/>
            <person name="Lipzen A."/>
            <person name="Chen C."/>
            <person name="Yan M."/>
            <person name="Daum C."/>
            <person name="Ng V."/>
            <person name="Clum A."/>
            <person name="Steindorff A."/>
            <person name="Ohm R.A."/>
            <person name="Martin F."/>
            <person name="Silar P."/>
            <person name="Natvig D.O."/>
            <person name="Lalanne C."/>
            <person name="Gautier V."/>
            <person name="Ament-Velasquez S.L."/>
            <person name="Kruys A."/>
            <person name="Hutchinson M.I."/>
            <person name="Powell A.J."/>
            <person name="Barry K."/>
            <person name="Miller A.N."/>
            <person name="Grigoriev I.V."/>
            <person name="Debuchy R."/>
            <person name="Gladieux P."/>
            <person name="Hiltunen Thoren M."/>
            <person name="Johannesson H."/>
        </authorList>
    </citation>
    <scope>NUCLEOTIDE SEQUENCE</scope>
    <source>
        <strain evidence="2">CBS 103.79</strain>
    </source>
</reference>
<organism evidence="2 3">
    <name type="scientific">Staphylotrichum tortipilum</name>
    <dbReference type="NCBI Taxonomy" id="2831512"/>
    <lineage>
        <taxon>Eukaryota</taxon>
        <taxon>Fungi</taxon>
        <taxon>Dikarya</taxon>
        <taxon>Ascomycota</taxon>
        <taxon>Pezizomycotina</taxon>
        <taxon>Sordariomycetes</taxon>
        <taxon>Sordariomycetidae</taxon>
        <taxon>Sordariales</taxon>
        <taxon>Chaetomiaceae</taxon>
        <taxon>Staphylotrichum</taxon>
    </lineage>
</organism>
<gene>
    <name evidence="2" type="ORF">C8A05DRAFT_30550</name>
</gene>
<accession>A0AAN6MRL9</accession>
<dbReference type="EMBL" id="MU855352">
    <property type="protein sequence ID" value="KAK3905604.1"/>
    <property type="molecule type" value="Genomic_DNA"/>
</dbReference>
<reference evidence="2" key="2">
    <citation type="submission" date="2023-05" db="EMBL/GenBank/DDBJ databases">
        <authorList>
            <consortium name="Lawrence Berkeley National Laboratory"/>
            <person name="Steindorff A."/>
            <person name="Hensen N."/>
            <person name="Bonometti L."/>
            <person name="Westerberg I."/>
            <person name="Brannstrom I.O."/>
            <person name="Guillou S."/>
            <person name="Cros-Aarteil S."/>
            <person name="Calhoun S."/>
            <person name="Haridas S."/>
            <person name="Kuo A."/>
            <person name="Mondo S."/>
            <person name="Pangilinan J."/>
            <person name="Riley R."/>
            <person name="Labutti K."/>
            <person name="Andreopoulos B."/>
            <person name="Lipzen A."/>
            <person name="Chen C."/>
            <person name="Yanf M."/>
            <person name="Daum C."/>
            <person name="Ng V."/>
            <person name="Clum A."/>
            <person name="Ohm R."/>
            <person name="Martin F."/>
            <person name="Silar P."/>
            <person name="Natvig D."/>
            <person name="Lalanne C."/>
            <person name="Gautier V."/>
            <person name="Ament-Velasquez S.L."/>
            <person name="Kruys A."/>
            <person name="Hutchinson M.I."/>
            <person name="Powell A.J."/>
            <person name="Barry K."/>
            <person name="Miller A.N."/>
            <person name="Grigoriev I.V."/>
            <person name="Debuchy R."/>
            <person name="Gladieux P."/>
            <person name="Thoren M.H."/>
            <person name="Johannesson H."/>
        </authorList>
    </citation>
    <scope>NUCLEOTIDE SEQUENCE</scope>
    <source>
        <strain evidence="2">CBS 103.79</strain>
    </source>
</reference>
<name>A0AAN6MRL9_9PEZI</name>
<dbReference type="Proteomes" id="UP001303889">
    <property type="component" value="Unassembled WGS sequence"/>
</dbReference>
<comment type="caution">
    <text evidence="2">The sequence shown here is derived from an EMBL/GenBank/DDBJ whole genome shotgun (WGS) entry which is preliminary data.</text>
</comment>
<sequence length="100" mass="11518">MCAYDKVTTVCIHCDQLLSVEWKKKADCQEPTLCWCRDIGYESRCLVACGCDEDGEAVDVMEEKVEKKDQEKDAVPAAESRGLKRKRSSEWLRRAAERMR</sequence>
<dbReference type="AlphaFoldDB" id="A0AAN6MRL9"/>